<evidence type="ECO:0000313" key="1">
    <source>
        <dbReference type="EMBL" id="MDP1521381.1"/>
    </source>
</evidence>
<dbReference type="Proteomes" id="UP001178354">
    <property type="component" value="Unassembled WGS sequence"/>
</dbReference>
<dbReference type="InterPro" id="IPR038765">
    <property type="entry name" value="Papain-like_cys_pep_sf"/>
</dbReference>
<keyword evidence="2" id="KW-1185">Reference proteome</keyword>
<dbReference type="PANTHER" id="PTHR39327:SF1">
    <property type="entry name" value="BLR5470 PROTEIN"/>
    <property type="match status" value="1"/>
</dbReference>
<dbReference type="PANTHER" id="PTHR39327">
    <property type="match status" value="1"/>
</dbReference>
<reference evidence="1" key="1">
    <citation type="journal article" date="2010" name="Int. J. Syst. Evol. Microbiol.">
        <title>Porticoccus litoralis gen. nov., sp. nov., a gammaproteobacterium isolated from the Yellow Sea.</title>
        <authorList>
            <person name="Oh H.M."/>
            <person name="Kim H."/>
            <person name="Kim K.M."/>
            <person name="Min G.S."/>
            <person name="Cho J.C."/>
        </authorList>
    </citation>
    <scope>NUCLEOTIDE SEQUENCE</scope>
    <source>
        <strain evidence="1">DSM 25064</strain>
    </source>
</reference>
<gene>
    <name evidence="1" type="ORF">Q8A57_10405</name>
</gene>
<dbReference type="SUPFAM" id="SSF54001">
    <property type="entry name" value="Cysteine proteinases"/>
    <property type="match status" value="1"/>
</dbReference>
<accession>A0AAW8B878</accession>
<proteinExistence type="predicted"/>
<dbReference type="InterPro" id="IPR010319">
    <property type="entry name" value="Transglutaminase-like_Cys_pept"/>
</dbReference>
<name>A0AAW8B878_9GAMM</name>
<dbReference type="Pfam" id="PF06035">
    <property type="entry name" value="Peptidase_C93"/>
    <property type="match status" value="1"/>
</dbReference>
<sequence>MLAKIRIKYGPTAEIRIQHWQSMIHQHQRSQDMERLNAVNDFFNQARFVNDIDLWNQNDYWATPLEFLAQDAGDCEDFSIAKYFTLKEMGLDVSKLRITYVKATLFNQAHMVLAYYENPSATPLILDNINKRILPANERTDLRPIYSFNANNLWLARTRNEQLKAGKPDQLSLWKDLNTRIQEEML</sequence>
<protein>
    <submittedName>
        <fullName evidence="1">Transglutaminase-like cysteine peptidase</fullName>
    </submittedName>
</protein>
<dbReference type="EMBL" id="JAUUUU010000006">
    <property type="protein sequence ID" value="MDP1521381.1"/>
    <property type="molecule type" value="Genomic_DNA"/>
</dbReference>
<dbReference type="Gene3D" id="3.10.620.30">
    <property type="match status" value="1"/>
</dbReference>
<dbReference type="RefSeq" id="WP_305171041.1">
    <property type="nucleotide sequence ID" value="NZ_JAUUUU010000006.1"/>
</dbReference>
<dbReference type="AlphaFoldDB" id="A0AAW8B878"/>
<comment type="caution">
    <text evidence="1">The sequence shown here is derived from an EMBL/GenBank/DDBJ whole genome shotgun (WGS) entry which is preliminary data.</text>
</comment>
<organism evidence="1 2">
    <name type="scientific">Porticoccus litoralis</name>
    <dbReference type="NCBI Taxonomy" id="434086"/>
    <lineage>
        <taxon>Bacteria</taxon>
        <taxon>Pseudomonadati</taxon>
        <taxon>Pseudomonadota</taxon>
        <taxon>Gammaproteobacteria</taxon>
        <taxon>Cellvibrionales</taxon>
        <taxon>Porticoccaceae</taxon>
        <taxon>Porticoccus</taxon>
    </lineage>
</organism>
<evidence type="ECO:0000313" key="2">
    <source>
        <dbReference type="Proteomes" id="UP001178354"/>
    </source>
</evidence>
<reference evidence="1" key="2">
    <citation type="submission" date="2023-08" db="EMBL/GenBank/DDBJ databases">
        <authorList>
            <person name="Luo J."/>
        </authorList>
    </citation>
    <scope>NUCLEOTIDE SEQUENCE</scope>
    <source>
        <strain evidence="1">DSM 25064</strain>
    </source>
</reference>